<reference evidence="1 2" key="1">
    <citation type="submission" date="2018-05" db="EMBL/GenBank/DDBJ databases">
        <title>Reference genomes for bee gut microbiota database.</title>
        <authorList>
            <person name="Ellegaard K.M."/>
        </authorList>
    </citation>
    <scope>NUCLEOTIDE SEQUENCE [LARGE SCALE GENOMIC DNA]</scope>
    <source>
        <strain evidence="1 2">ESL0284</strain>
    </source>
</reference>
<evidence type="ECO:0000313" key="2">
    <source>
        <dbReference type="Proteomes" id="UP000247565"/>
    </source>
</evidence>
<dbReference type="AlphaFoldDB" id="A0A318NC88"/>
<sequence>MAEGTVVCLPYRSRWKNRMHIFGYGFSMEYELKLFNQHRPVEWRLTLMINVVYRTQDHF</sequence>
<keyword evidence="2" id="KW-1185">Reference proteome</keyword>
<protein>
    <submittedName>
        <fullName evidence="1">Uncharacterized protein</fullName>
    </submittedName>
</protein>
<name>A0A318NC88_9PROT</name>
<dbReference type="Proteomes" id="UP000247565">
    <property type="component" value="Unassembled WGS sequence"/>
</dbReference>
<accession>A0A318NC88</accession>
<organism evidence="1 2">
    <name type="scientific">Commensalibacter melissae</name>
    <dbReference type="NCBI Taxonomy" id="2070537"/>
    <lineage>
        <taxon>Bacteria</taxon>
        <taxon>Pseudomonadati</taxon>
        <taxon>Pseudomonadota</taxon>
        <taxon>Alphaproteobacteria</taxon>
        <taxon>Acetobacterales</taxon>
        <taxon>Acetobacteraceae</taxon>
    </lineage>
</organism>
<dbReference type="EMBL" id="QGLT01000002">
    <property type="protein sequence ID" value="PXZ00526.1"/>
    <property type="molecule type" value="Genomic_DNA"/>
</dbReference>
<evidence type="ECO:0000313" key="1">
    <source>
        <dbReference type="EMBL" id="PXZ00526.1"/>
    </source>
</evidence>
<proteinExistence type="predicted"/>
<gene>
    <name evidence="1" type="ORF">DK869_03720</name>
</gene>
<comment type="caution">
    <text evidence="1">The sequence shown here is derived from an EMBL/GenBank/DDBJ whole genome shotgun (WGS) entry which is preliminary data.</text>
</comment>